<name>A0A8T1K5K6_9STRA</name>
<dbReference type="Gene3D" id="2.40.70.10">
    <property type="entry name" value="Acid Proteases"/>
    <property type="match status" value="1"/>
</dbReference>
<comment type="caution">
    <text evidence="2">The sequence shown here is derived from an EMBL/GenBank/DDBJ whole genome shotgun (WGS) entry which is preliminary data.</text>
</comment>
<gene>
    <name evidence="2" type="ORF">PC113_g16757</name>
    <name evidence="3" type="ORF">PC117_g17776</name>
    <name evidence="4" type="ORF">PC118_g16585</name>
</gene>
<dbReference type="EMBL" id="RCMK01000684">
    <property type="protein sequence ID" value="KAG2916263.1"/>
    <property type="molecule type" value="Genomic_DNA"/>
</dbReference>
<protein>
    <recommendedName>
        <fullName evidence="6">Aspartic peptidase domain</fullName>
    </recommendedName>
</protein>
<dbReference type="Proteomes" id="UP000697107">
    <property type="component" value="Unassembled WGS sequence"/>
</dbReference>
<feature type="region of interest" description="Disordered" evidence="1">
    <location>
        <begin position="176"/>
        <end position="213"/>
    </location>
</feature>
<dbReference type="Proteomes" id="UP000735874">
    <property type="component" value="Unassembled WGS sequence"/>
</dbReference>
<evidence type="ECO:0000313" key="2">
    <source>
        <dbReference type="EMBL" id="KAG2850469.1"/>
    </source>
</evidence>
<dbReference type="EMBL" id="RCML01000698">
    <property type="protein sequence ID" value="KAG2970932.1"/>
    <property type="molecule type" value="Genomic_DNA"/>
</dbReference>
<evidence type="ECO:0000313" key="3">
    <source>
        <dbReference type="EMBL" id="KAG2916263.1"/>
    </source>
</evidence>
<accession>A0A8T1K5K6</accession>
<proteinExistence type="predicted"/>
<evidence type="ECO:0000313" key="5">
    <source>
        <dbReference type="Proteomes" id="UP000735874"/>
    </source>
</evidence>
<reference evidence="2" key="1">
    <citation type="submission" date="2018-10" db="EMBL/GenBank/DDBJ databases">
        <title>Effector identification in a new, highly contiguous assembly of the strawberry crown rot pathogen Phytophthora cactorum.</title>
        <authorList>
            <person name="Armitage A.D."/>
            <person name="Nellist C.F."/>
            <person name="Bates H."/>
            <person name="Vickerstaff R.J."/>
            <person name="Harrison R.J."/>
        </authorList>
    </citation>
    <scope>NUCLEOTIDE SEQUENCE</scope>
    <source>
        <strain evidence="2">15-7</strain>
        <strain evidence="3">4040</strain>
        <strain evidence="4">P415</strain>
    </source>
</reference>
<evidence type="ECO:0000313" key="4">
    <source>
        <dbReference type="EMBL" id="KAG2970932.1"/>
    </source>
</evidence>
<organism evidence="2 5">
    <name type="scientific">Phytophthora cactorum</name>
    <dbReference type="NCBI Taxonomy" id="29920"/>
    <lineage>
        <taxon>Eukaryota</taxon>
        <taxon>Sar</taxon>
        <taxon>Stramenopiles</taxon>
        <taxon>Oomycota</taxon>
        <taxon>Peronosporomycetes</taxon>
        <taxon>Peronosporales</taxon>
        <taxon>Peronosporaceae</taxon>
        <taxon>Phytophthora</taxon>
    </lineage>
</organism>
<sequence length="357" mass="40186">MLLDCGATTIYVSRRWVNANKLETTKSSDKNIRVKLDDQIVEAELEVLPLEITVTGLSETYKCVAVVYAIPEEFDCILGIPFFGDMQPQIDWRGRKIEGTKTKTLCWERSGETCGPIEEGGPVITPGLRRSVEAKGLSAKRPDFRRSAALETDVKSAVQPDCDAVQRDSLSVVRKQQGNVAAGKGSAVKDGVEPSERGGTAREAGDSSSTKGKETIVEKMFTIGIVDETGIQTKYITRKKRRKFLRIKTKSPDEPDFMLVLSNETIKQVARSLQRRDQPDNVGSAKAQRYIETDWDTFRDNPVFQLLMGYKDNVFQPELPEGLPEKRDIEHRIDVKDPNLGMYRQQWRQSERNHSMG</sequence>
<dbReference type="InterPro" id="IPR021109">
    <property type="entry name" value="Peptidase_aspartic_dom_sf"/>
</dbReference>
<dbReference type="AlphaFoldDB" id="A0A8T1K5K6"/>
<dbReference type="CDD" id="cd00303">
    <property type="entry name" value="retropepsin_like"/>
    <property type="match status" value="1"/>
</dbReference>
<evidence type="ECO:0000256" key="1">
    <source>
        <dbReference type="SAM" id="MobiDB-lite"/>
    </source>
</evidence>
<dbReference type="VEuPathDB" id="FungiDB:PC110_g23202"/>
<dbReference type="EMBL" id="RCMG01000683">
    <property type="protein sequence ID" value="KAG2850469.1"/>
    <property type="molecule type" value="Genomic_DNA"/>
</dbReference>
<dbReference type="Proteomes" id="UP000736787">
    <property type="component" value="Unassembled WGS sequence"/>
</dbReference>
<feature type="compositionally biased region" description="Basic and acidic residues" evidence="1">
    <location>
        <begin position="190"/>
        <end position="213"/>
    </location>
</feature>
<evidence type="ECO:0008006" key="6">
    <source>
        <dbReference type="Google" id="ProtNLM"/>
    </source>
</evidence>